<dbReference type="GO" id="GO:0042575">
    <property type="term" value="C:DNA polymerase complex"/>
    <property type="evidence" value="ECO:0007669"/>
    <property type="project" value="UniProtKB-ARBA"/>
</dbReference>
<keyword evidence="4" id="KW-0540">Nuclease</keyword>
<dbReference type="InterPro" id="IPR041373">
    <property type="entry name" value="RT_RNaseH"/>
</dbReference>
<sequence>MEAKPPMNAVIEYKESPADNSDEDEDVFLYAIENNTNKSRDEALITLEVNHSLPVKFKVDKGAQANILPAKYFDALPHPPSLKQSSQKLTSYCGSKIPVRGVCELSCKHKSSKAETLPFFIVETDSVPILGFRSSIDLNIVKLVLNGSKVEKSTCKDMHAINKTKTDDIISSYNDVFQGIGKLDGGCHLYLKDDAKKKNGSLRICIDPVDLNKSIRRPFYPIPSLEDVTSKLHGVKYLSKLDARSGYWSLVLDDESADLTTFNTIFGRYRFKRMPFGIISAQDEFQRRMEEALEGLDGFAVIIDDLLVFGSTLEEHNKRLVAVLERARAKGIKFNKAKCSFCVTSVTYFGHVISEQGMQPDPDKLEAINNMPTPSNSEELATLLATEFKWAKEHDKALQNIKHSTVSNLAYFDHSCKSIDLTVDASSHGLGAYISSNGNVVAYASRSLSKAEQKYSQLEKELYAIVFGCKYFHHFIYGRHVKVTTNHRPLETILRNPLQKAPARAQRMMLQIQPYDLEFSYRPGTEIAVADTLSRLHLPDIDEKLHREIEVYVNQIARVLPVSDARLEEIRLHTKEDEHLIHLREAIQGGWPNTRKQCATDLLAYWNLQHELSYMNGIIFKGERIVIPRKMRPQILKQLHVSHLGMEKTKQRARMLVYWPKMNGDIETLITNCPTCQKHSRNNQKEPLMNSQIPLGPWQQVASDIFDWNEAKYLITVDYHSRFFEVDLLKNVTSKEVISKLKAHFVRHGIPHTIISDNRTQYSSAEFERFIKEWGIRHKTSSPIYPQSNGLVEKAVHTCKDIFTKASEGGDDPYLGLLEYRNTPIFDMLAKLKFIINVYSKDFMKIGY</sequence>
<dbReference type="GO" id="GO:0003964">
    <property type="term" value="F:RNA-directed DNA polymerase activity"/>
    <property type="evidence" value="ECO:0007669"/>
    <property type="project" value="UniProtKB-KW"/>
</dbReference>
<dbReference type="InterPro" id="IPR041588">
    <property type="entry name" value="Integrase_H2C2"/>
</dbReference>
<dbReference type="FunFam" id="3.10.20.370:FF:000001">
    <property type="entry name" value="Retrovirus-related Pol polyprotein from transposon 17.6-like protein"/>
    <property type="match status" value="1"/>
</dbReference>
<dbReference type="EMBL" id="JAVRJZ010000005">
    <property type="protein sequence ID" value="KAK2722899.1"/>
    <property type="molecule type" value="Genomic_DNA"/>
</dbReference>
<evidence type="ECO:0000256" key="6">
    <source>
        <dbReference type="ARBA" id="ARBA00022801"/>
    </source>
</evidence>
<dbReference type="GO" id="GO:0004519">
    <property type="term" value="F:endonuclease activity"/>
    <property type="evidence" value="ECO:0007669"/>
    <property type="project" value="UniProtKB-KW"/>
</dbReference>
<evidence type="ECO:0000256" key="3">
    <source>
        <dbReference type="ARBA" id="ARBA00022695"/>
    </source>
</evidence>
<comment type="caution">
    <text evidence="9">The sequence shown here is derived from an EMBL/GenBank/DDBJ whole genome shotgun (WGS) entry which is preliminary data.</text>
</comment>
<reference evidence="9" key="1">
    <citation type="submission" date="2023-07" db="EMBL/GenBank/DDBJ databases">
        <title>Chromosome-level genome assembly of Artemia franciscana.</title>
        <authorList>
            <person name="Jo E."/>
        </authorList>
    </citation>
    <scope>NUCLEOTIDE SEQUENCE</scope>
    <source>
        <tissue evidence="9">Whole body</tissue>
    </source>
</reference>
<dbReference type="Gene3D" id="3.10.10.10">
    <property type="entry name" value="HIV Type 1 Reverse Transcriptase, subunit A, domain 1"/>
    <property type="match status" value="1"/>
</dbReference>
<dbReference type="CDD" id="cd01647">
    <property type="entry name" value="RT_LTR"/>
    <property type="match status" value="1"/>
</dbReference>
<dbReference type="InterPro" id="IPR000477">
    <property type="entry name" value="RT_dom"/>
</dbReference>
<dbReference type="Pfam" id="PF00665">
    <property type="entry name" value="rve"/>
    <property type="match status" value="1"/>
</dbReference>
<dbReference type="SUPFAM" id="SSF53098">
    <property type="entry name" value="Ribonuclease H-like"/>
    <property type="match status" value="1"/>
</dbReference>
<dbReference type="FunFam" id="1.10.340.70:FF:000003">
    <property type="entry name" value="Protein CBG25708"/>
    <property type="match status" value="1"/>
</dbReference>
<dbReference type="PANTHER" id="PTHR37984">
    <property type="entry name" value="PROTEIN CBG26694"/>
    <property type="match status" value="1"/>
</dbReference>
<dbReference type="SUPFAM" id="SSF56672">
    <property type="entry name" value="DNA/RNA polymerases"/>
    <property type="match status" value="1"/>
</dbReference>
<keyword evidence="7" id="KW-0695">RNA-directed DNA polymerase</keyword>
<dbReference type="GO" id="GO:0003676">
    <property type="term" value="F:nucleic acid binding"/>
    <property type="evidence" value="ECO:0007669"/>
    <property type="project" value="InterPro"/>
</dbReference>
<dbReference type="Pfam" id="PF00078">
    <property type="entry name" value="RVT_1"/>
    <property type="match status" value="1"/>
</dbReference>
<dbReference type="PANTHER" id="PTHR37984:SF7">
    <property type="entry name" value="INTEGRASE CATALYTIC DOMAIN-CONTAINING PROTEIN"/>
    <property type="match status" value="1"/>
</dbReference>
<dbReference type="Gene3D" id="3.30.70.270">
    <property type="match status" value="1"/>
</dbReference>
<gene>
    <name evidence="9" type="ORF">QYM36_003181</name>
</gene>
<evidence type="ECO:0000256" key="2">
    <source>
        <dbReference type="ARBA" id="ARBA00022679"/>
    </source>
</evidence>
<accession>A0AA88I7M7</accession>
<evidence type="ECO:0000313" key="9">
    <source>
        <dbReference type="EMBL" id="KAK2722899.1"/>
    </source>
</evidence>
<evidence type="ECO:0000313" key="10">
    <source>
        <dbReference type="Proteomes" id="UP001187531"/>
    </source>
</evidence>
<dbReference type="InterPro" id="IPR043128">
    <property type="entry name" value="Rev_trsase/Diguanyl_cyclase"/>
</dbReference>
<dbReference type="InterPro" id="IPR036397">
    <property type="entry name" value="RNaseH_sf"/>
</dbReference>
<keyword evidence="5" id="KW-0255">Endonuclease</keyword>
<dbReference type="FunFam" id="3.30.420.10:FF:000063">
    <property type="entry name" value="Retrovirus-related Pol polyprotein from transposon 297-like Protein"/>
    <property type="match status" value="1"/>
</dbReference>
<dbReference type="InterPro" id="IPR012337">
    <property type="entry name" value="RNaseH-like_sf"/>
</dbReference>
<keyword evidence="2" id="KW-0808">Transferase</keyword>
<name>A0AA88I7M7_ARTSF</name>
<evidence type="ECO:0000256" key="1">
    <source>
        <dbReference type="ARBA" id="ARBA00012493"/>
    </source>
</evidence>
<dbReference type="GO" id="GO:0015074">
    <property type="term" value="P:DNA integration"/>
    <property type="evidence" value="ECO:0007669"/>
    <property type="project" value="InterPro"/>
</dbReference>
<dbReference type="Pfam" id="PF17917">
    <property type="entry name" value="RT_RNaseH"/>
    <property type="match status" value="1"/>
</dbReference>
<dbReference type="Proteomes" id="UP001187531">
    <property type="component" value="Unassembled WGS sequence"/>
</dbReference>
<keyword evidence="10" id="KW-1185">Reference proteome</keyword>
<keyword evidence="3" id="KW-0548">Nucleotidyltransferase</keyword>
<evidence type="ECO:0000256" key="5">
    <source>
        <dbReference type="ARBA" id="ARBA00022759"/>
    </source>
</evidence>
<feature type="domain" description="Integrase catalytic" evidence="8">
    <location>
        <begin position="693"/>
        <end position="848"/>
    </location>
</feature>
<dbReference type="InterPro" id="IPR001584">
    <property type="entry name" value="Integrase_cat-core"/>
</dbReference>
<keyword evidence="6" id="KW-0378">Hydrolase</keyword>
<evidence type="ECO:0000256" key="4">
    <source>
        <dbReference type="ARBA" id="ARBA00022722"/>
    </source>
</evidence>
<dbReference type="InterPro" id="IPR043502">
    <property type="entry name" value="DNA/RNA_pol_sf"/>
</dbReference>
<dbReference type="InterPro" id="IPR050951">
    <property type="entry name" value="Retrovirus_Pol_polyprotein"/>
</dbReference>
<dbReference type="AlphaFoldDB" id="A0AA88I7M7"/>
<organism evidence="9 10">
    <name type="scientific">Artemia franciscana</name>
    <name type="common">Brine shrimp</name>
    <name type="synonym">Artemia sanfranciscana</name>
    <dbReference type="NCBI Taxonomy" id="6661"/>
    <lineage>
        <taxon>Eukaryota</taxon>
        <taxon>Metazoa</taxon>
        <taxon>Ecdysozoa</taxon>
        <taxon>Arthropoda</taxon>
        <taxon>Crustacea</taxon>
        <taxon>Branchiopoda</taxon>
        <taxon>Anostraca</taxon>
        <taxon>Artemiidae</taxon>
        <taxon>Artemia</taxon>
    </lineage>
</organism>
<dbReference type="CDD" id="cd09274">
    <property type="entry name" value="RNase_HI_RT_Ty3"/>
    <property type="match status" value="1"/>
</dbReference>
<dbReference type="PROSITE" id="PS50994">
    <property type="entry name" value="INTEGRASE"/>
    <property type="match status" value="1"/>
</dbReference>
<evidence type="ECO:0000256" key="7">
    <source>
        <dbReference type="ARBA" id="ARBA00022918"/>
    </source>
</evidence>
<dbReference type="EC" id="2.7.7.49" evidence="1"/>
<dbReference type="CDD" id="cd05481">
    <property type="entry name" value="retropepsin_like_LTR_1"/>
    <property type="match status" value="1"/>
</dbReference>
<dbReference type="Pfam" id="PF17921">
    <property type="entry name" value="Integrase_H2C2"/>
    <property type="match status" value="1"/>
</dbReference>
<evidence type="ECO:0000259" key="8">
    <source>
        <dbReference type="PROSITE" id="PS50994"/>
    </source>
</evidence>
<protein>
    <recommendedName>
        <fullName evidence="1">RNA-directed DNA polymerase</fullName>
        <ecNumber evidence="1">2.7.7.49</ecNumber>
    </recommendedName>
</protein>
<dbReference type="GO" id="GO:0016787">
    <property type="term" value="F:hydrolase activity"/>
    <property type="evidence" value="ECO:0007669"/>
    <property type="project" value="UniProtKB-KW"/>
</dbReference>
<dbReference type="Gene3D" id="1.10.340.70">
    <property type="match status" value="1"/>
</dbReference>
<dbReference type="Gene3D" id="3.30.420.10">
    <property type="entry name" value="Ribonuclease H-like superfamily/Ribonuclease H"/>
    <property type="match status" value="1"/>
</dbReference>
<proteinExistence type="predicted"/>